<gene>
    <name evidence="1" type="ORF">QAD02_013306</name>
</gene>
<feature type="non-terminal residue" evidence="1">
    <location>
        <position position="109"/>
    </location>
</feature>
<dbReference type="EMBL" id="CM056742">
    <property type="protein sequence ID" value="KAJ8677519.1"/>
    <property type="molecule type" value="Genomic_DNA"/>
</dbReference>
<name>A0ACC2P2I0_9HYME</name>
<proteinExistence type="predicted"/>
<comment type="caution">
    <text evidence="1">The sequence shown here is derived from an EMBL/GenBank/DDBJ whole genome shotgun (WGS) entry which is preliminary data.</text>
</comment>
<evidence type="ECO:0000313" key="1">
    <source>
        <dbReference type="EMBL" id="KAJ8677519.1"/>
    </source>
</evidence>
<reference evidence="1" key="1">
    <citation type="submission" date="2023-04" db="EMBL/GenBank/DDBJ databases">
        <title>A chromosome-level genome assembly of the parasitoid wasp Eretmocerus hayati.</title>
        <authorList>
            <person name="Zhong Y."/>
            <person name="Liu S."/>
            <person name="Liu Y."/>
        </authorList>
    </citation>
    <scope>NUCLEOTIDE SEQUENCE</scope>
    <source>
        <strain evidence="1">ZJU_SS_LIU_2023</strain>
    </source>
</reference>
<protein>
    <submittedName>
        <fullName evidence="1">Uncharacterized protein</fullName>
    </submittedName>
</protein>
<evidence type="ECO:0000313" key="2">
    <source>
        <dbReference type="Proteomes" id="UP001239111"/>
    </source>
</evidence>
<sequence>PTTGFYDATMGYQTTGSATNLGNSRSESIPSVQGVQNVAPVQGQFTNLSDTRFNRSDNDSSPAPSTISQTAAQHQQPLMNAIPPGYAYFYGGGLMPTSGFQYSTPAMYP</sequence>
<dbReference type="Proteomes" id="UP001239111">
    <property type="component" value="Chromosome 2"/>
</dbReference>
<keyword evidence="2" id="KW-1185">Reference proteome</keyword>
<feature type="non-terminal residue" evidence="1">
    <location>
        <position position="1"/>
    </location>
</feature>
<accession>A0ACC2P2I0</accession>
<organism evidence="1 2">
    <name type="scientific">Eretmocerus hayati</name>
    <dbReference type="NCBI Taxonomy" id="131215"/>
    <lineage>
        <taxon>Eukaryota</taxon>
        <taxon>Metazoa</taxon>
        <taxon>Ecdysozoa</taxon>
        <taxon>Arthropoda</taxon>
        <taxon>Hexapoda</taxon>
        <taxon>Insecta</taxon>
        <taxon>Pterygota</taxon>
        <taxon>Neoptera</taxon>
        <taxon>Endopterygota</taxon>
        <taxon>Hymenoptera</taxon>
        <taxon>Apocrita</taxon>
        <taxon>Proctotrupomorpha</taxon>
        <taxon>Chalcidoidea</taxon>
        <taxon>Aphelinidae</taxon>
        <taxon>Aphelininae</taxon>
        <taxon>Eretmocerus</taxon>
    </lineage>
</organism>